<dbReference type="PANTHER" id="PTHR36847">
    <property type="entry name" value="AMIDOLIGASE ENZYME"/>
    <property type="match status" value="1"/>
</dbReference>
<dbReference type="PANTHER" id="PTHR36847:SF1">
    <property type="entry name" value="AMIDOLIGASE ENZYME"/>
    <property type="match status" value="1"/>
</dbReference>
<evidence type="ECO:0008006" key="3">
    <source>
        <dbReference type="Google" id="ProtNLM"/>
    </source>
</evidence>
<gene>
    <name evidence="1" type="ORF">B9T62_35795</name>
</gene>
<organism evidence="1 2">
    <name type="scientific">Paenibacillus donghaensis</name>
    <dbReference type="NCBI Taxonomy" id="414771"/>
    <lineage>
        <taxon>Bacteria</taxon>
        <taxon>Bacillati</taxon>
        <taxon>Bacillota</taxon>
        <taxon>Bacilli</taxon>
        <taxon>Bacillales</taxon>
        <taxon>Paenibacillaceae</taxon>
        <taxon>Paenibacillus</taxon>
    </lineage>
</organism>
<dbReference type="EMBL" id="CP021780">
    <property type="protein sequence ID" value="ASA25630.1"/>
    <property type="molecule type" value="Genomic_DNA"/>
</dbReference>
<dbReference type="OrthoDB" id="5380364at2"/>
<proteinExistence type="predicted"/>
<evidence type="ECO:0000313" key="2">
    <source>
        <dbReference type="Proteomes" id="UP000249890"/>
    </source>
</evidence>
<reference evidence="1 2" key="1">
    <citation type="submission" date="2017-06" db="EMBL/GenBank/DDBJ databases">
        <title>Complete genome sequence of Paenibacillus donghaensis KCTC 13049T isolated from East Sea sediment, South Korea.</title>
        <authorList>
            <person name="Jung B.K."/>
            <person name="Hong S.-J."/>
            <person name="Shin J.-H."/>
        </authorList>
    </citation>
    <scope>NUCLEOTIDE SEQUENCE [LARGE SCALE GENOMIC DNA]</scope>
    <source>
        <strain evidence="1 2">KCTC 13049</strain>
    </source>
</reference>
<name>A0A2Z2KPG7_9BACL</name>
<dbReference type="InterPro" id="IPR022025">
    <property type="entry name" value="Amidoligase_2"/>
</dbReference>
<dbReference type="AlphaFoldDB" id="A0A2Z2KPG7"/>
<keyword evidence="2" id="KW-1185">Reference proteome</keyword>
<protein>
    <recommendedName>
        <fullName evidence="3">Amidoligase</fullName>
    </recommendedName>
</protein>
<evidence type="ECO:0000313" key="1">
    <source>
        <dbReference type="EMBL" id="ASA25630.1"/>
    </source>
</evidence>
<sequence>MLPIAYNDLTIGVEIEFTRLTRKEAADVVAKFFSTTVGLVQKYYDSYEIRDSINRIWRIKRDASIWPQRQETGVLMVGTDAYKCELVSPILQYTDIPLLQELIRCLVTNGAGTNESTGLHVHIGAERFTPNSLRVLCNIFYAKQLLLNKSLQITQFRKWYCKNLPESFIMLLNKRKPKTFEQFADIWYSGTDSWINNRSERYHITRYRILNLHPLLRGRQNTIEFRLFNGSLDYDAIKSYIQLSLLITAQALNQKKATCRISMQETGNDKYALRVWLLKLGGIGDEFKTMRHYLIAHLNGNAAWRTPPKASKGVSETTFELEGQQMLELKENPITY</sequence>
<accession>A0A2Z2KPG7</accession>
<dbReference type="KEGG" id="pdh:B9T62_35795"/>
<dbReference type="Proteomes" id="UP000249890">
    <property type="component" value="Chromosome"/>
</dbReference>
<dbReference type="RefSeq" id="WP_087919591.1">
    <property type="nucleotide sequence ID" value="NZ_CP021780.1"/>
</dbReference>
<dbReference type="Pfam" id="PF12224">
    <property type="entry name" value="Amidoligase_2"/>
    <property type="match status" value="1"/>
</dbReference>